<dbReference type="InterPro" id="IPR006059">
    <property type="entry name" value="SBP"/>
</dbReference>
<dbReference type="PANTHER" id="PTHR43649:SF32">
    <property type="entry name" value="SUGAR BINDING SECRETED PROTEIN"/>
    <property type="match status" value="1"/>
</dbReference>
<dbReference type="RefSeq" id="WP_349880161.1">
    <property type="nucleotide sequence ID" value="NZ_CP157974.1"/>
</dbReference>
<evidence type="ECO:0000256" key="2">
    <source>
        <dbReference type="SAM" id="SignalP"/>
    </source>
</evidence>
<dbReference type="Gene3D" id="3.40.190.10">
    <property type="entry name" value="Periplasmic binding protein-like II"/>
    <property type="match status" value="1"/>
</dbReference>
<gene>
    <name evidence="3" type="ORF">ABIH81_10840</name>
</gene>
<dbReference type="PROSITE" id="PS51257">
    <property type="entry name" value="PROKAR_LIPOPROTEIN"/>
    <property type="match status" value="1"/>
</dbReference>
<evidence type="ECO:0000256" key="1">
    <source>
        <dbReference type="SAM" id="MobiDB-lite"/>
    </source>
</evidence>
<accession>A0AAU7R6X2</accession>
<dbReference type="SUPFAM" id="SSF53850">
    <property type="entry name" value="Periplasmic binding protein-like II"/>
    <property type="match status" value="1"/>
</dbReference>
<dbReference type="PANTHER" id="PTHR43649">
    <property type="entry name" value="ARABINOSE-BINDING PROTEIN-RELATED"/>
    <property type="match status" value="1"/>
</dbReference>
<sequence length="435" mass="46035">MLTFTRRRLAAVAVVAATALLGTTACGGGDDAAADGPITLTVDVFGQFGYADLYQEYMASHPGVKIVERGTGGNLDEYSPKLTQWLAAGKGAGDVVAIEEGLLVEYKANPQNFVNLLDHGAADLKGNFLDWKWNQGLTADGKQLIGLGTDVGGMAMCYRKDLFAKAGLPTDREAVSKLWPTWQDYIKVGEQFTAKKTGASFLDAATNTFNTILLQTAGNTSGYSYYDTSNNLVVGSNPAVKQAYDTTMDIIDSGLSGKYGSWSEEWVSAFKQSKFATIACPAWMTGVIEGNAGAGAKGKWDIAQVPGNGGNWGGSFLAVPKQSKHQAEAIELAKFLTSAKGQIGAFKAKGPLPSSPQALEDPAIIDSKNAYFSEAPVGKIFAEGAKSLKPVYMGPKNQAVRTEVENAVRSVELGKRSPEQGWTDAVANAEKAAAK</sequence>
<protein>
    <submittedName>
        <fullName evidence="3">Extracellular solute-binding protein</fullName>
    </submittedName>
</protein>
<dbReference type="InterPro" id="IPR050490">
    <property type="entry name" value="Bact_solute-bd_prot1"/>
</dbReference>
<dbReference type="AlphaFoldDB" id="A0AAU7R6X2"/>
<organism evidence="3">
    <name type="scientific">Micromonospora sp. HUAS YX12</name>
    <dbReference type="NCBI Taxonomy" id="3156396"/>
    <lineage>
        <taxon>Bacteria</taxon>
        <taxon>Bacillati</taxon>
        <taxon>Actinomycetota</taxon>
        <taxon>Actinomycetes</taxon>
        <taxon>Micromonosporales</taxon>
        <taxon>Micromonosporaceae</taxon>
        <taxon>Micromonospora</taxon>
    </lineage>
</organism>
<dbReference type="EMBL" id="CP157974">
    <property type="protein sequence ID" value="XBT83912.1"/>
    <property type="molecule type" value="Genomic_DNA"/>
</dbReference>
<name>A0AAU7R6X2_9ACTN</name>
<reference evidence="3" key="1">
    <citation type="submission" date="2024-06" db="EMBL/GenBank/DDBJ databases">
        <title>Micromonospora sp. strain HUAS YX12 genome sequences.</title>
        <authorList>
            <person name="Mo P."/>
        </authorList>
    </citation>
    <scope>NUCLEOTIDE SEQUENCE</scope>
    <source>
        <strain evidence="3">HUAS YX12</strain>
    </source>
</reference>
<feature type="signal peptide" evidence="2">
    <location>
        <begin position="1"/>
        <end position="27"/>
    </location>
</feature>
<feature type="region of interest" description="Disordered" evidence="1">
    <location>
        <begin position="414"/>
        <end position="435"/>
    </location>
</feature>
<keyword evidence="2" id="KW-0732">Signal</keyword>
<evidence type="ECO:0000313" key="3">
    <source>
        <dbReference type="EMBL" id="XBT83912.1"/>
    </source>
</evidence>
<dbReference type="Pfam" id="PF13416">
    <property type="entry name" value="SBP_bac_8"/>
    <property type="match status" value="1"/>
</dbReference>
<feature type="chain" id="PRO_5043649951" evidence="2">
    <location>
        <begin position="28"/>
        <end position="435"/>
    </location>
</feature>
<feature type="compositionally biased region" description="Low complexity" evidence="1">
    <location>
        <begin position="425"/>
        <end position="435"/>
    </location>
</feature>
<proteinExistence type="predicted"/>